<dbReference type="InterPro" id="IPR050509">
    <property type="entry name" value="CoA-transferase_III"/>
</dbReference>
<dbReference type="InterPro" id="IPR023606">
    <property type="entry name" value="CoA-Trfase_III_dom_1_sf"/>
</dbReference>
<dbReference type="InterPro" id="IPR044855">
    <property type="entry name" value="CoA-Trfase_III_dom3_sf"/>
</dbReference>
<dbReference type="SUPFAM" id="SSF89796">
    <property type="entry name" value="CoA-transferase family III (CaiB/BaiF)"/>
    <property type="match status" value="2"/>
</dbReference>
<gene>
    <name evidence="3" type="ORF">NM203_23360</name>
</gene>
<dbReference type="PANTHER" id="PTHR48228">
    <property type="entry name" value="SUCCINYL-COA--D-CITRAMALATE COA-TRANSFERASE"/>
    <property type="match status" value="1"/>
</dbReference>
<evidence type="ECO:0000313" key="3">
    <source>
        <dbReference type="EMBL" id="MCP9275134.1"/>
    </source>
</evidence>
<keyword evidence="4" id="KW-1185">Reference proteome</keyword>
<comment type="caution">
    <text evidence="3">The sequence shown here is derived from an EMBL/GenBank/DDBJ whole genome shotgun (WGS) entry which is preliminary data.</text>
</comment>
<dbReference type="Proteomes" id="UP001651690">
    <property type="component" value="Unassembled WGS sequence"/>
</dbReference>
<dbReference type="Pfam" id="PF02515">
    <property type="entry name" value="CoA_transf_3"/>
    <property type="match status" value="2"/>
</dbReference>
<comment type="similarity">
    <text evidence="1">Belongs to the CoA-transferase III family.</text>
</comment>
<organism evidence="3 4">
    <name type="scientific">Mycolicibacterium arenosum</name>
    <dbReference type="NCBI Taxonomy" id="2952157"/>
    <lineage>
        <taxon>Bacteria</taxon>
        <taxon>Bacillati</taxon>
        <taxon>Actinomycetota</taxon>
        <taxon>Actinomycetes</taxon>
        <taxon>Mycobacteriales</taxon>
        <taxon>Mycobacteriaceae</taxon>
        <taxon>Mycolicibacterium</taxon>
    </lineage>
</organism>
<dbReference type="RefSeq" id="WP_255062884.1">
    <property type="nucleotide sequence ID" value="NZ_JANDBD010000010.1"/>
</dbReference>
<evidence type="ECO:0000313" key="4">
    <source>
        <dbReference type="Proteomes" id="UP001651690"/>
    </source>
</evidence>
<keyword evidence="2 3" id="KW-0808">Transferase</keyword>
<accession>A0ABT1M7I2</accession>
<dbReference type="PANTHER" id="PTHR48228:SF6">
    <property type="entry name" value="L-CARNITINE COA-TRANSFERASE"/>
    <property type="match status" value="1"/>
</dbReference>
<dbReference type="GO" id="GO:0016740">
    <property type="term" value="F:transferase activity"/>
    <property type="evidence" value="ECO:0007669"/>
    <property type="project" value="UniProtKB-KW"/>
</dbReference>
<name>A0ABT1M7I2_9MYCO</name>
<evidence type="ECO:0000256" key="1">
    <source>
        <dbReference type="ARBA" id="ARBA00008383"/>
    </source>
</evidence>
<dbReference type="Gene3D" id="3.40.50.10540">
    <property type="entry name" value="Crotonobetainyl-coa:carnitine coa-transferase, domain 1"/>
    <property type="match status" value="2"/>
</dbReference>
<evidence type="ECO:0000256" key="2">
    <source>
        <dbReference type="ARBA" id="ARBA00022679"/>
    </source>
</evidence>
<dbReference type="Gene3D" id="3.30.1540.10">
    <property type="entry name" value="formyl-coa transferase, domain 3"/>
    <property type="match status" value="2"/>
</dbReference>
<dbReference type="EMBL" id="JANDBD010000010">
    <property type="protein sequence ID" value="MCP9275134.1"/>
    <property type="molecule type" value="Genomic_DNA"/>
</dbReference>
<sequence length="776" mass="82037">MVDRCQVLASVRVLDLGDADTDIVGRLLADLGADVLKIEPPGGAPGRHTAPSVAGTSIGFTLGNANKRSAVLDPESPADRARLVDLAGAADVLIDRGGVAAFGTTAGELADRFPQLVVLAVSDFGATGPRAHWRATDAVLCAMSTALSRSGPTTGRPVLPPVGIASATAAVQATWATLVALYHRMRCGTGDYIDFSRFEAVVQALDPPFGSEGQAAVGLKQSHELWRGRPRNQQIYPTFACRDGFVRMCLLSGRQWRGMFGWLGEPARFSDPAFETIAARYAASAELNAAFAELFADGTMADLVAEGQRRGVPLAAVLTPAEALASAHFQSVGALTEVAFGDSRLPAPTGPFVLDGRHAGHVAECAEAEPTWIASAKRPQIRESLSATRPFEGLRILDLGVIVAGGELGRLFADLGADVVKIESAAYPDGLRQTLPGKPMSRSWALTHRNEASLGLDLRHPDGAELFRRLVAGADAVFANFKPGTLESLGFSHTELLRMNPRIVLAESSAFGATGPWSAQMGYGPLVRATTGVSRLWASDDPADTGFYDATTIFPDHVAARITAIAALAAMIGGDDTGAHVHISQAEVAVNTLATSFVAQAARAAGLDVDAGDELHGVYPCAGDDEWCVVSLRSTADRDALADVLGVDGLPSDRAAIAESIAAWSVGLDKVTVAERLQDRGVCAAPMNRAVDVLADPQLRHRNVFAEMVHPLFEKPMHAERRAAPSRHIPDADLRPAPMPGEQTRAVCRTHLDLTDDAVDDLIERGVLFAWQPDES</sequence>
<reference evidence="3 4" key="1">
    <citation type="submission" date="2022-06" db="EMBL/GenBank/DDBJ databases">
        <title>Mycolicibacterium sp. CAU 1645 isolated from seawater.</title>
        <authorList>
            <person name="Kim W."/>
        </authorList>
    </citation>
    <scope>NUCLEOTIDE SEQUENCE [LARGE SCALE GENOMIC DNA]</scope>
    <source>
        <strain evidence="3 4">CAU 1645</strain>
    </source>
</reference>
<proteinExistence type="inferred from homology"/>
<dbReference type="InterPro" id="IPR003673">
    <property type="entry name" value="CoA-Trfase_fam_III"/>
</dbReference>
<protein>
    <submittedName>
        <fullName evidence="3">CoA transferase</fullName>
    </submittedName>
</protein>